<evidence type="ECO:0000256" key="1">
    <source>
        <dbReference type="ARBA" id="ARBA00002512"/>
    </source>
</evidence>
<dbReference type="EMBL" id="KN824302">
    <property type="protein sequence ID" value="KIM27004.1"/>
    <property type="molecule type" value="Genomic_DNA"/>
</dbReference>
<feature type="transmembrane region" description="Helical" evidence="10">
    <location>
        <begin position="654"/>
        <end position="677"/>
    </location>
</feature>
<evidence type="ECO:0000256" key="5">
    <source>
        <dbReference type="ARBA" id="ARBA00022692"/>
    </source>
</evidence>
<comment type="caution">
    <text evidence="10">Lacks conserved residue(s) required for the propagation of feature annotation.</text>
</comment>
<evidence type="ECO:0000256" key="11">
    <source>
        <dbReference type="SAM" id="MobiDB-lite"/>
    </source>
</evidence>
<evidence type="ECO:0000256" key="2">
    <source>
        <dbReference type="ARBA" id="ARBA00004651"/>
    </source>
</evidence>
<evidence type="ECO:0000313" key="13">
    <source>
        <dbReference type="Proteomes" id="UP000054097"/>
    </source>
</evidence>
<dbReference type="OrthoDB" id="10248838at2759"/>
<protein>
    <recommendedName>
        <fullName evidence="10">Plasma membrane fusion protein PRM1</fullName>
    </recommendedName>
</protein>
<evidence type="ECO:0000256" key="4">
    <source>
        <dbReference type="ARBA" id="ARBA00022475"/>
    </source>
</evidence>
<feature type="region of interest" description="Disordered" evidence="11">
    <location>
        <begin position="726"/>
        <end position="776"/>
    </location>
</feature>
<comment type="subcellular location">
    <subcellularLocation>
        <location evidence="2 10">Cell membrane</location>
        <topology evidence="2 10">Multi-pass membrane protein</topology>
    </subcellularLocation>
</comment>
<dbReference type="InterPro" id="IPR026777">
    <property type="entry name" value="PRM1"/>
</dbReference>
<accession>A0A0C3B481</accession>
<evidence type="ECO:0000256" key="6">
    <source>
        <dbReference type="ARBA" id="ARBA00022971"/>
    </source>
</evidence>
<dbReference type="AlphaFoldDB" id="A0A0C3B481"/>
<gene>
    <name evidence="12" type="ORF">M408DRAFT_25023</name>
</gene>
<reference evidence="13" key="2">
    <citation type="submission" date="2015-01" db="EMBL/GenBank/DDBJ databases">
        <title>Evolutionary Origins and Diversification of the Mycorrhizal Mutualists.</title>
        <authorList>
            <consortium name="DOE Joint Genome Institute"/>
            <consortium name="Mycorrhizal Genomics Consortium"/>
            <person name="Kohler A."/>
            <person name="Kuo A."/>
            <person name="Nagy L.G."/>
            <person name="Floudas D."/>
            <person name="Copeland A."/>
            <person name="Barry K.W."/>
            <person name="Cichocki N."/>
            <person name="Veneault-Fourrey C."/>
            <person name="LaButti K."/>
            <person name="Lindquist E.A."/>
            <person name="Lipzen A."/>
            <person name="Lundell T."/>
            <person name="Morin E."/>
            <person name="Murat C."/>
            <person name="Riley R."/>
            <person name="Ohm R."/>
            <person name="Sun H."/>
            <person name="Tunlid A."/>
            <person name="Henrissat B."/>
            <person name="Grigoriev I.V."/>
            <person name="Hibbett D.S."/>
            <person name="Martin F."/>
        </authorList>
    </citation>
    <scope>NUCLEOTIDE SEQUENCE [LARGE SCALE GENOMIC DNA]</scope>
    <source>
        <strain evidence="13">MAFF 305830</strain>
    </source>
</reference>
<evidence type="ECO:0000256" key="7">
    <source>
        <dbReference type="ARBA" id="ARBA00022989"/>
    </source>
</evidence>
<keyword evidence="8 10" id="KW-0472">Membrane</keyword>
<reference evidence="12 13" key="1">
    <citation type="submission" date="2014-04" db="EMBL/GenBank/DDBJ databases">
        <authorList>
            <consortium name="DOE Joint Genome Institute"/>
            <person name="Kuo A."/>
            <person name="Zuccaro A."/>
            <person name="Kohler A."/>
            <person name="Nagy L.G."/>
            <person name="Floudas D."/>
            <person name="Copeland A."/>
            <person name="Barry K.W."/>
            <person name="Cichocki N."/>
            <person name="Veneault-Fourrey C."/>
            <person name="LaButti K."/>
            <person name="Lindquist E.A."/>
            <person name="Lipzen A."/>
            <person name="Lundell T."/>
            <person name="Morin E."/>
            <person name="Murat C."/>
            <person name="Sun H."/>
            <person name="Tunlid A."/>
            <person name="Henrissat B."/>
            <person name="Grigoriev I.V."/>
            <person name="Hibbett D.S."/>
            <person name="Martin F."/>
            <person name="Nordberg H.P."/>
            <person name="Cantor M.N."/>
            <person name="Hua S.X."/>
        </authorList>
    </citation>
    <scope>NUCLEOTIDE SEQUENCE [LARGE SCALE GENOMIC DNA]</scope>
    <source>
        <strain evidence="12 13">MAFF 305830</strain>
    </source>
</reference>
<comment type="function">
    <text evidence="1 10">Involved in cell fusion during mating by stabilizing the plasma membrane fusion event.</text>
</comment>
<evidence type="ECO:0000256" key="10">
    <source>
        <dbReference type="RuleBase" id="RU366035"/>
    </source>
</evidence>
<dbReference type="STRING" id="933852.A0A0C3B481"/>
<keyword evidence="7 10" id="KW-1133">Transmembrane helix</keyword>
<keyword evidence="13" id="KW-1185">Reference proteome</keyword>
<dbReference type="Proteomes" id="UP000054097">
    <property type="component" value="Unassembled WGS sequence"/>
</dbReference>
<evidence type="ECO:0000256" key="9">
    <source>
        <dbReference type="ARBA" id="ARBA00023180"/>
    </source>
</evidence>
<evidence type="ECO:0000313" key="12">
    <source>
        <dbReference type="EMBL" id="KIM27004.1"/>
    </source>
</evidence>
<keyword evidence="5 10" id="KW-0812">Transmembrane</keyword>
<feature type="transmembrane region" description="Helical" evidence="10">
    <location>
        <begin position="446"/>
        <end position="479"/>
    </location>
</feature>
<feature type="compositionally biased region" description="Basic and acidic residues" evidence="11">
    <location>
        <begin position="734"/>
        <end position="749"/>
    </location>
</feature>
<dbReference type="GO" id="GO:0043332">
    <property type="term" value="C:mating projection tip"/>
    <property type="evidence" value="ECO:0007669"/>
    <property type="project" value="UniProtKB-UniRule"/>
</dbReference>
<dbReference type="PANTHER" id="PTHR31030">
    <property type="entry name" value="PLASMA MEMBRANE FUSION PROTEIN PRM1"/>
    <property type="match status" value="1"/>
</dbReference>
<comment type="similarity">
    <text evidence="3 10">Belongs to the PRM1 family.</text>
</comment>
<evidence type="ECO:0000256" key="8">
    <source>
        <dbReference type="ARBA" id="ARBA00023136"/>
    </source>
</evidence>
<keyword evidence="6 10" id="KW-0184">Conjugation</keyword>
<feature type="transmembrane region" description="Helical" evidence="10">
    <location>
        <begin position="24"/>
        <end position="43"/>
    </location>
</feature>
<proteinExistence type="inferred from homology"/>
<keyword evidence="4 10" id="KW-1003">Cell membrane</keyword>
<feature type="region of interest" description="Disordered" evidence="11">
    <location>
        <begin position="691"/>
        <end position="712"/>
    </location>
</feature>
<name>A0A0C3B481_SERVB</name>
<dbReference type="GO" id="GO:0032220">
    <property type="term" value="P:plasma membrane fusion involved in cytogamy"/>
    <property type="evidence" value="ECO:0007669"/>
    <property type="project" value="TreeGrafter"/>
</dbReference>
<sequence length="776" mass="83778">MATTGTYQGMAPYLSVWDVISLGWLYYPIISLVFVAFSLWIAAQSAQDGVEDAKRALVAACGATEKAATSAASLPRWLAQNTNDELNAAIRNSIEASHNALEMVLTIVEAIIGYVIDSFKALQLCLFQFVVRGSLAVLIQMSKLTTDYLNPALNGIADGIQTSMNAATSGINAAIDTINNQINRFNSAIPLSKRQFGGINIPSIPIPNIPTPNIPSIPNIIPRIPTIPHVSIGFDVNTIRSFKVPETVTNQLTALNNTIPTLDQLRDELQNLVGTPFNLLKAEMNTTFAAVGTPNVTVPLPPMVNVEFCDGLDTGFIDELGKDLVKIAYIGIGVLVAIAVIIFVANGALVWLRYKFVNRHVDSVKERWSTGNIDANGQFIAHAKGKGELSEKEAAVAAPAKGGLKLSPEALMRFDNELSHSFAYKVLEIIDKVPFIHMSPITHDRLAWYLSYIFSPSALVCFLVGLFGILAICIQLIAIKPIQRKVNEEVEKAVQLVMNSVGSEINATMGEASATYATNVNAQLAAIDQTLNGELFTWIGNATAVLNNTVVAYYDDLERGINSAFGNTILANPMLELVRCIIGGKIDALQGAVAFLQAHLRIPIPRVSPDVLLLSSHTLGQVSSPIAAAATGGGNGGVFGRLVDRYLSVLRSELITFGIILGVWGFICLMGLVILLWDIIGRRKYSEYRNGKPAVEHSDSERETPVPETVASHPAWWRRLQMNRTTSSATAGSSEKHGTERNPAVDKTEASSTQRPSPVTTPGLDEPTHALPTLSH</sequence>
<feature type="compositionally biased region" description="Basic and acidic residues" evidence="11">
    <location>
        <begin position="691"/>
        <end position="705"/>
    </location>
</feature>
<dbReference type="PANTHER" id="PTHR31030:SF1">
    <property type="entry name" value="PLASMA MEMBRANE FUSION PROTEIN PRM1"/>
    <property type="match status" value="1"/>
</dbReference>
<feature type="compositionally biased region" description="Polar residues" evidence="11">
    <location>
        <begin position="750"/>
        <end position="760"/>
    </location>
</feature>
<evidence type="ECO:0000256" key="3">
    <source>
        <dbReference type="ARBA" id="ARBA00010780"/>
    </source>
</evidence>
<feature type="transmembrane region" description="Helical" evidence="10">
    <location>
        <begin position="327"/>
        <end position="352"/>
    </location>
</feature>
<dbReference type="GO" id="GO:0005886">
    <property type="term" value="C:plasma membrane"/>
    <property type="evidence" value="ECO:0007669"/>
    <property type="project" value="UniProtKB-SubCell"/>
</dbReference>
<keyword evidence="9" id="KW-0325">Glycoprotein</keyword>
<organism evidence="12 13">
    <name type="scientific">Serendipita vermifera MAFF 305830</name>
    <dbReference type="NCBI Taxonomy" id="933852"/>
    <lineage>
        <taxon>Eukaryota</taxon>
        <taxon>Fungi</taxon>
        <taxon>Dikarya</taxon>
        <taxon>Basidiomycota</taxon>
        <taxon>Agaricomycotina</taxon>
        <taxon>Agaricomycetes</taxon>
        <taxon>Sebacinales</taxon>
        <taxon>Serendipitaceae</taxon>
        <taxon>Serendipita</taxon>
    </lineage>
</organism>
<dbReference type="HOGENOM" id="CLU_010191_2_0_1"/>